<reference evidence="13" key="1">
    <citation type="submission" date="2021-12" db="EMBL/GenBank/DDBJ databases">
        <authorList>
            <person name="King R."/>
        </authorList>
    </citation>
    <scope>NUCLEOTIDE SEQUENCE</scope>
</reference>
<dbReference type="AlphaFoldDB" id="A0A9N9ZYW3"/>
<feature type="binding site" evidence="11">
    <location>
        <position position="37"/>
    </location>
    <ligand>
        <name>S-adenosyl-L-methionine</name>
        <dbReference type="ChEBI" id="CHEBI:59789"/>
    </ligand>
</feature>
<keyword evidence="8" id="KW-0819">tRNA processing</keyword>
<evidence type="ECO:0000256" key="7">
    <source>
        <dbReference type="ARBA" id="ARBA00022691"/>
    </source>
</evidence>
<feature type="active site" description="Nucleophile" evidence="11">
    <location>
        <position position="117"/>
    </location>
</feature>
<evidence type="ECO:0000256" key="3">
    <source>
        <dbReference type="ARBA" id="ARBA00012629"/>
    </source>
</evidence>
<feature type="binding site" evidence="11">
    <location>
        <position position="10"/>
    </location>
    <ligand>
        <name>S-adenosyl-L-methionine</name>
        <dbReference type="ChEBI" id="CHEBI:59789"/>
    </ligand>
</feature>
<dbReference type="GO" id="GO:0030488">
    <property type="term" value="P:tRNA methylation"/>
    <property type="evidence" value="ECO:0007669"/>
    <property type="project" value="TreeGrafter"/>
</dbReference>
<evidence type="ECO:0000256" key="11">
    <source>
        <dbReference type="PROSITE-ProRule" id="PRU01023"/>
    </source>
</evidence>
<dbReference type="GO" id="GO:0005634">
    <property type="term" value="C:nucleus"/>
    <property type="evidence" value="ECO:0007669"/>
    <property type="project" value="UniProtKB-SubCell"/>
</dbReference>
<dbReference type="EC" id="2.1.1.203" evidence="3"/>
<keyword evidence="10" id="KW-0539">Nucleus</keyword>
<dbReference type="Pfam" id="PF25378">
    <property type="entry name" value="PUA_NSUN2"/>
    <property type="match status" value="1"/>
</dbReference>
<dbReference type="EMBL" id="OU963862">
    <property type="protein sequence ID" value="CAH0382553.1"/>
    <property type="molecule type" value="Genomic_DNA"/>
</dbReference>
<proteinExistence type="inferred from homology"/>
<evidence type="ECO:0000256" key="8">
    <source>
        <dbReference type="ARBA" id="ARBA00022694"/>
    </source>
</evidence>
<comment type="caution">
    <text evidence="11">Lacks conserved residue(s) required for the propagation of feature annotation.</text>
</comment>
<dbReference type="GO" id="GO:0016428">
    <property type="term" value="F:tRNA (cytidine-5-)-methyltransferase activity"/>
    <property type="evidence" value="ECO:0007669"/>
    <property type="project" value="InterPro"/>
</dbReference>
<evidence type="ECO:0000256" key="6">
    <source>
        <dbReference type="ARBA" id="ARBA00022679"/>
    </source>
</evidence>
<dbReference type="Proteomes" id="UP001152759">
    <property type="component" value="Chromosome 1"/>
</dbReference>
<comment type="similarity">
    <text evidence="2 11">Belongs to the class I-like SAM-binding methyltransferase superfamily. RsmB/NOP family.</text>
</comment>
<evidence type="ECO:0000259" key="12">
    <source>
        <dbReference type="PROSITE" id="PS51686"/>
    </source>
</evidence>
<dbReference type="PANTHER" id="PTHR22808:SF1">
    <property type="entry name" value="RNA CYTOSINE-C(5)-METHYLTRANSFERASE NSUN2-RELATED"/>
    <property type="match status" value="1"/>
</dbReference>
<organism evidence="13 14">
    <name type="scientific">Bemisia tabaci</name>
    <name type="common">Sweetpotato whitefly</name>
    <name type="synonym">Aleurodes tabaci</name>
    <dbReference type="NCBI Taxonomy" id="7038"/>
    <lineage>
        <taxon>Eukaryota</taxon>
        <taxon>Metazoa</taxon>
        <taxon>Ecdysozoa</taxon>
        <taxon>Arthropoda</taxon>
        <taxon>Hexapoda</taxon>
        <taxon>Insecta</taxon>
        <taxon>Pterygota</taxon>
        <taxon>Neoptera</taxon>
        <taxon>Paraneoptera</taxon>
        <taxon>Hemiptera</taxon>
        <taxon>Sternorrhyncha</taxon>
        <taxon>Aleyrodoidea</taxon>
        <taxon>Aleyrodidae</taxon>
        <taxon>Aleyrodinae</taxon>
        <taxon>Bemisia</taxon>
    </lineage>
</organism>
<evidence type="ECO:0000256" key="9">
    <source>
        <dbReference type="ARBA" id="ARBA00022884"/>
    </source>
</evidence>
<gene>
    <name evidence="13" type="ORF">BEMITA_LOCUS2087</name>
</gene>
<keyword evidence="6 11" id="KW-0808">Transferase</keyword>
<evidence type="ECO:0000256" key="5">
    <source>
        <dbReference type="ARBA" id="ARBA00022603"/>
    </source>
</evidence>
<evidence type="ECO:0000313" key="13">
    <source>
        <dbReference type="EMBL" id="CAH0382553.1"/>
    </source>
</evidence>
<dbReference type="Gene3D" id="3.40.50.150">
    <property type="entry name" value="Vaccinia Virus protein VP39"/>
    <property type="match status" value="1"/>
</dbReference>
<comment type="subcellular location">
    <subcellularLocation>
        <location evidence="1">Nucleus</location>
    </subcellularLocation>
</comment>
<accession>A0A9N9ZYW3</accession>
<dbReference type="InterPro" id="IPR049560">
    <property type="entry name" value="MeTrfase_RsmB-F_NOP2_cat"/>
</dbReference>
<dbReference type="InterPro" id="IPR023270">
    <property type="entry name" value="RCMT_NCL1"/>
</dbReference>
<feature type="binding site" evidence="11">
    <location>
        <position position="64"/>
    </location>
    <ligand>
        <name>S-adenosyl-L-methionine</name>
        <dbReference type="ChEBI" id="CHEBI:59789"/>
    </ligand>
</feature>
<dbReference type="InterPro" id="IPR029063">
    <property type="entry name" value="SAM-dependent_MTases_sf"/>
</dbReference>
<dbReference type="InterPro" id="IPR001678">
    <property type="entry name" value="MeTrfase_RsmB-F_NOP2_dom"/>
</dbReference>
<keyword evidence="9 11" id="KW-0694">RNA-binding</keyword>
<keyword evidence="5 11" id="KW-0489">Methyltransferase</keyword>
<dbReference type="PANTHER" id="PTHR22808">
    <property type="entry name" value="NCL1 YEAST -RELATED NOL1/NOP2/FMU SUN DOMAIN-CONTAINING"/>
    <property type="match status" value="1"/>
</dbReference>
<dbReference type="PRINTS" id="PR02011">
    <property type="entry name" value="RCMTNCL1"/>
</dbReference>
<dbReference type="InterPro" id="IPR023267">
    <property type="entry name" value="RCMT"/>
</dbReference>
<feature type="domain" description="SAM-dependent MTase RsmB/NOP-type" evidence="12">
    <location>
        <begin position="1"/>
        <end position="225"/>
    </location>
</feature>
<protein>
    <recommendedName>
        <fullName evidence="3">tRNA (cytosine(34)-C(5))-methyltransferase</fullName>
        <ecNumber evidence="3">2.1.1.203</ecNumber>
    </recommendedName>
</protein>
<dbReference type="Pfam" id="PF01189">
    <property type="entry name" value="Methyltr_RsmB-F"/>
    <property type="match status" value="1"/>
</dbReference>
<keyword evidence="7 11" id="KW-0949">S-adenosyl-L-methionine</keyword>
<dbReference type="InterPro" id="IPR057285">
    <property type="entry name" value="Pre-PUA_NSUN2"/>
</dbReference>
<evidence type="ECO:0000256" key="10">
    <source>
        <dbReference type="ARBA" id="ARBA00023242"/>
    </source>
</evidence>
<keyword evidence="4" id="KW-0820">tRNA-binding</keyword>
<keyword evidence="14" id="KW-1185">Reference proteome</keyword>
<dbReference type="GO" id="GO:0005737">
    <property type="term" value="C:cytoplasm"/>
    <property type="evidence" value="ECO:0007669"/>
    <property type="project" value="TreeGrafter"/>
</dbReference>
<dbReference type="SUPFAM" id="SSF53335">
    <property type="entry name" value="S-adenosyl-L-methionine-dependent methyltransferases"/>
    <property type="match status" value="1"/>
</dbReference>
<evidence type="ECO:0000256" key="1">
    <source>
        <dbReference type="ARBA" id="ARBA00004123"/>
    </source>
</evidence>
<dbReference type="PROSITE" id="PS01153">
    <property type="entry name" value="NOL1_NOP2_SUN"/>
    <property type="match status" value="1"/>
</dbReference>
<dbReference type="PRINTS" id="PR02008">
    <property type="entry name" value="RCMTFAMILY"/>
</dbReference>
<sequence>MPEGFVVANDVNNSRCYMLVHQAKRLNSPNMMIVNHDASSMPNFYVSDKDGKRSVMKFDRILCDVPCTGDGTLRKNPDIWMKWNAANGNNMHGLQFRILRRGLEMVNIGGRILYSTCSLNPIENEAVIHRILLEMKGAVELVDVSHLVPGLKFLPGVSHWIPASKDNVGYNTFDEVPAKYHTQVRPQLFPPKSEEASQFHLEKCLRILPHLQDTGGFFVAVLEKRAALPFELKCKSDSHAALKKDLGQVCSADKIQSDNSTIFKGSLSNRGEANAELNGDTKDSNFEPVPKRKRLLGFREDPFVFFDDNEPVWTSIREFYDVSPDLPKNCLLTRCLMGKKKNIYFTSPAIKDLVESNHDRIKIINTGVKTFVRCDYKKVCDFRLSQEGLPSIAPFIGPRRRIRIAKSDLLLMLECDPKSPPQFETLDAATQENIKDVDVGCCLLEYRSEELNLDLTGWRGKCSLKVYIPSSDVVHYIRLLGGDVSKYAFDKFKKEPAEKDGAVIDTNLTSEGHMEVVEYKVPVEKERSGATDESNNGE</sequence>
<dbReference type="Pfam" id="PF25376">
    <property type="entry name" value="Pre-PUA_NSUN2"/>
    <property type="match status" value="1"/>
</dbReference>
<evidence type="ECO:0000256" key="4">
    <source>
        <dbReference type="ARBA" id="ARBA00022555"/>
    </source>
</evidence>
<evidence type="ECO:0000256" key="2">
    <source>
        <dbReference type="ARBA" id="ARBA00007494"/>
    </source>
</evidence>
<name>A0A9N9ZYW3_BEMTA</name>
<dbReference type="GO" id="GO:0000049">
    <property type="term" value="F:tRNA binding"/>
    <property type="evidence" value="ECO:0007669"/>
    <property type="project" value="UniProtKB-KW"/>
</dbReference>
<dbReference type="PROSITE" id="PS51686">
    <property type="entry name" value="SAM_MT_RSMB_NOP"/>
    <property type="match status" value="1"/>
</dbReference>
<dbReference type="InterPro" id="IPR018314">
    <property type="entry name" value="RsmB/NOL1/NOP2-like_CS"/>
</dbReference>
<dbReference type="InterPro" id="IPR057286">
    <property type="entry name" value="PUA_NSUN2"/>
</dbReference>
<evidence type="ECO:0000313" key="14">
    <source>
        <dbReference type="Proteomes" id="UP001152759"/>
    </source>
</evidence>